<name>A0A3A3Z0L9_9ACTN</name>
<keyword evidence="2" id="KW-1185">Reference proteome</keyword>
<sequence>MPAAHHAYVPAVAALLASGQHVVTRSRLLALGMSSDTIRHHVTTADDWQWLLPGTYLLRRGTPTWHERATAALAYAGPGALLSGGAAAHLHGAGDRPEALHVLVPHARRRKDCRFVRVERTRRLPDPVDRSGLAVAPLARALADACRASTAPRSTRALVVAAVQRGCPLDALRRELEEGPIKHSALLRSVLEEVGAGVRSIAEVDARRLVRRARLPEPLWNADLLDLQGRFLARPDGYWPEVGVAWQIDSREWHTSAEDWERTLRRHAALASRGVLVLHTLPSQVRTDEAAVLAELARTLESGRGRPVPAVVVAGLQSAG</sequence>
<dbReference type="Proteomes" id="UP000265614">
    <property type="component" value="Unassembled WGS sequence"/>
</dbReference>
<reference evidence="1 2" key="1">
    <citation type="submission" date="2018-09" db="EMBL/GenBank/DDBJ databases">
        <title>YIM 75000 draft genome.</title>
        <authorList>
            <person name="Tang S."/>
            <person name="Feng Y."/>
        </authorList>
    </citation>
    <scope>NUCLEOTIDE SEQUENCE [LARGE SCALE GENOMIC DNA]</scope>
    <source>
        <strain evidence="1 2">YIM 75000</strain>
    </source>
</reference>
<protein>
    <recommendedName>
        <fullName evidence="3">AbiEi antitoxin C-terminal domain-containing protein</fullName>
    </recommendedName>
</protein>
<proteinExistence type="predicted"/>
<accession>A0A3A3Z0L9</accession>
<comment type="caution">
    <text evidence="1">The sequence shown here is derived from an EMBL/GenBank/DDBJ whole genome shotgun (WGS) entry which is preliminary data.</text>
</comment>
<gene>
    <name evidence="1" type="ORF">D5H78_02095</name>
</gene>
<evidence type="ECO:0008006" key="3">
    <source>
        <dbReference type="Google" id="ProtNLM"/>
    </source>
</evidence>
<dbReference type="OrthoDB" id="4870610at2"/>
<dbReference type="AlphaFoldDB" id="A0A3A3Z0L9"/>
<evidence type="ECO:0000313" key="2">
    <source>
        <dbReference type="Proteomes" id="UP000265614"/>
    </source>
</evidence>
<evidence type="ECO:0000313" key="1">
    <source>
        <dbReference type="EMBL" id="RJK97800.1"/>
    </source>
</evidence>
<dbReference type="RefSeq" id="WP_119948726.1">
    <property type="nucleotide sequence ID" value="NZ_QZEZ01000001.1"/>
</dbReference>
<dbReference type="EMBL" id="QZEZ01000001">
    <property type="protein sequence ID" value="RJK97800.1"/>
    <property type="molecule type" value="Genomic_DNA"/>
</dbReference>
<organism evidence="1 2">
    <name type="scientific">Vallicoccus soli</name>
    <dbReference type="NCBI Taxonomy" id="2339232"/>
    <lineage>
        <taxon>Bacteria</taxon>
        <taxon>Bacillati</taxon>
        <taxon>Actinomycetota</taxon>
        <taxon>Actinomycetes</taxon>
        <taxon>Motilibacterales</taxon>
        <taxon>Vallicoccaceae</taxon>
        <taxon>Vallicoccus</taxon>
    </lineage>
</organism>